<reference evidence="2 3" key="1">
    <citation type="submission" date="2019-05" db="EMBL/GenBank/DDBJ databases">
        <title>The compact genome of Giardia muris reveals important steps in the evolution of intestinal protozoan parasites.</title>
        <authorList>
            <person name="Xu F."/>
            <person name="Jimenez-Gonzalez A."/>
            <person name="Einarsson E."/>
            <person name="Astvaldsson A."/>
            <person name="Peirasmaki D."/>
            <person name="Eckmann L."/>
            <person name="Andersson J.O."/>
            <person name="Svard S.G."/>
            <person name="Jerlstrom-Hultqvist J."/>
        </authorList>
    </citation>
    <scope>NUCLEOTIDE SEQUENCE [LARGE SCALE GENOMIC DNA]</scope>
    <source>
        <strain evidence="2 3">Roberts-Thomson</strain>
    </source>
</reference>
<dbReference type="VEuPathDB" id="GiardiaDB:GMRT_13477"/>
<evidence type="ECO:0000256" key="1">
    <source>
        <dbReference type="SAM" id="MobiDB-lite"/>
    </source>
</evidence>
<sequence>MNEAAKVLHLSNTPLAMSSGTRSDINNRTKYSARRNESTLFRPQPEPPRPIARRPTTALVGDPGRECVLPLARLHKPTAQDYAGRAGQTTHYVNTHAVGKKCFDSPPTPEVRVPPERRHYEERISGSDAPIPHKRLAEHRRSDPFGADAFRTHIAMGKYRQRREGEQRSAETVFKPSLSIYPDKMKSATEAILHTAPPTKFDCTCPVSIDGRKAHDPAQMFAEYTSCRDVANAMKARAERKTACY</sequence>
<evidence type="ECO:0000313" key="3">
    <source>
        <dbReference type="Proteomes" id="UP000315496"/>
    </source>
</evidence>
<keyword evidence="3" id="KW-1185">Reference proteome</keyword>
<dbReference type="Proteomes" id="UP000315496">
    <property type="component" value="Chromosome 3"/>
</dbReference>
<feature type="compositionally biased region" description="Polar residues" evidence="1">
    <location>
        <begin position="10"/>
        <end position="30"/>
    </location>
</feature>
<proteinExistence type="predicted"/>
<organism evidence="2 3">
    <name type="scientific">Giardia muris</name>
    <dbReference type="NCBI Taxonomy" id="5742"/>
    <lineage>
        <taxon>Eukaryota</taxon>
        <taxon>Metamonada</taxon>
        <taxon>Diplomonadida</taxon>
        <taxon>Hexamitidae</taxon>
        <taxon>Giardiinae</taxon>
        <taxon>Giardia</taxon>
    </lineage>
</organism>
<evidence type="ECO:0000313" key="2">
    <source>
        <dbReference type="EMBL" id="TNJ28010.1"/>
    </source>
</evidence>
<dbReference type="AlphaFoldDB" id="A0A4Z1SQP9"/>
<gene>
    <name evidence="2" type="ORF">GMRT_13477</name>
</gene>
<comment type="caution">
    <text evidence="2">The sequence shown here is derived from an EMBL/GenBank/DDBJ whole genome shotgun (WGS) entry which is preliminary data.</text>
</comment>
<protein>
    <submittedName>
        <fullName evidence="2">Uncharacterized protein</fullName>
    </submittedName>
</protein>
<dbReference type="OrthoDB" id="10251069at2759"/>
<accession>A0A4Z1SQP9</accession>
<dbReference type="EMBL" id="VDLU01000003">
    <property type="protein sequence ID" value="TNJ28010.1"/>
    <property type="molecule type" value="Genomic_DNA"/>
</dbReference>
<feature type="region of interest" description="Disordered" evidence="1">
    <location>
        <begin position="1"/>
        <end position="62"/>
    </location>
</feature>
<name>A0A4Z1SQP9_GIAMU</name>